<feature type="transmembrane region" description="Helical" evidence="1">
    <location>
        <begin position="69"/>
        <end position="91"/>
    </location>
</feature>
<evidence type="ECO:0000256" key="1">
    <source>
        <dbReference type="SAM" id="Phobius"/>
    </source>
</evidence>
<protein>
    <submittedName>
        <fullName evidence="2">Uncharacterized protein</fullName>
    </submittedName>
</protein>
<reference evidence="2" key="1">
    <citation type="submission" date="2021-01" db="EMBL/GenBank/DDBJ databases">
        <authorList>
            <person name="Li R."/>
            <person name="Bekaert M."/>
        </authorList>
    </citation>
    <scope>NUCLEOTIDE SEQUENCE</scope>
    <source>
        <strain evidence="2">Farmed</strain>
    </source>
</reference>
<keyword evidence="1" id="KW-0812">Transmembrane</keyword>
<name>A0A812EM40_ACAPH</name>
<dbReference type="AlphaFoldDB" id="A0A812EM40"/>
<organism evidence="2 3">
    <name type="scientific">Acanthosepion pharaonis</name>
    <name type="common">Pharaoh cuttlefish</name>
    <name type="synonym">Sepia pharaonis</name>
    <dbReference type="NCBI Taxonomy" id="158019"/>
    <lineage>
        <taxon>Eukaryota</taxon>
        <taxon>Metazoa</taxon>
        <taxon>Spiralia</taxon>
        <taxon>Lophotrochozoa</taxon>
        <taxon>Mollusca</taxon>
        <taxon>Cephalopoda</taxon>
        <taxon>Coleoidea</taxon>
        <taxon>Decapodiformes</taxon>
        <taxon>Sepiida</taxon>
        <taxon>Sepiina</taxon>
        <taxon>Sepiidae</taxon>
        <taxon>Acanthosepion</taxon>
    </lineage>
</organism>
<comment type="caution">
    <text evidence="2">The sequence shown here is derived from an EMBL/GenBank/DDBJ whole genome shotgun (WGS) entry which is preliminary data.</text>
</comment>
<feature type="transmembrane region" description="Helical" evidence="1">
    <location>
        <begin position="176"/>
        <end position="194"/>
    </location>
</feature>
<sequence>MLTTLVNFAFIVNAEEGVKCHRNKDLGDRPANVYYCKDIEKSQCCHLGGSSYGCCVPHLTKEIKDQIRLWGSIILIIAVIIVVCFCCWKDVNYCDFDRPLKDYFCTNFWNFLFSTHFLFSSLLLYFSSSLYLCLCFFFLSYPILFNFYIRLYYHFLLLSFLFFLSLFYLFLSFFLYFLSFFLSSFLLSFFLSFFQLPNVQQSCSFTFYTNPFNKRLPSRASLFLHGVQCKHARVQDANTLPSP</sequence>
<dbReference type="OrthoDB" id="6379279at2759"/>
<keyword evidence="1" id="KW-0472">Membrane</keyword>
<evidence type="ECO:0000313" key="2">
    <source>
        <dbReference type="EMBL" id="CAE1326617.1"/>
    </source>
</evidence>
<evidence type="ECO:0000313" key="3">
    <source>
        <dbReference type="Proteomes" id="UP000597762"/>
    </source>
</evidence>
<keyword evidence="3" id="KW-1185">Reference proteome</keyword>
<feature type="transmembrane region" description="Helical" evidence="1">
    <location>
        <begin position="151"/>
        <end position="170"/>
    </location>
</feature>
<keyword evidence="1" id="KW-1133">Transmembrane helix</keyword>
<dbReference type="Proteomes" id="UP000597762">
    <property type="component" value="Unassembled WGS sequence"/>
</dbReference>
<dbReference type="EMBL" id="CAHIKZ030005483">
    <property type="protein sequence ID" value="CAE1326617.1"/>
    <property type="molecule type" value="Genomic_DNA"/>
</dbReference>
<feature type="transmembrane region" description="Helical" evidence="1">
    <location>
        <begin position="111"/>
        <end position="139"/>
    </location>
</feature>
<proteinExistence type="predicted"/>
<gene>
    <name evidence="2" type="ORF">SPHA_76187</name>
</gene>
<accession>A0A812EM40</accession>